<proteinExistence type="predicted"/>
<dbReference type="InterPro" id="IPR036388">
    <property type="entry name" value="WH-like_DNA-bd_sf"/>
</dbReference>
<dbReference type="SUPFAM" id="SSF46785">
    <property type="entry name" value="Winged helix' DNA-binding domain"/>
    <property type="match status" value="1"/>
</dbReference>
<dbReference type="Gene3D" id="1.10.10.10">
    <property type="entry name" value="Winged helix-like DNA-binding domain superfamily/Winged helix DNA-binding domain"/>
    <property type="match status" value="1"/>
</dbReference>
<evidence type="ECO:0000256" key="2">
    <source>
        <dbReference type="ARBA" id="ARBA00023125"/>
    </source>
</evidence>
<keyword evidence="1" id="KW-0805">Transcription regulation</keyword>
<dbReference type="GO" id="GO:0003700">
    <property type="term" value="F:DNA-binding transcription factor activity"/>
    <property type="evidence" value="ECO:0007669"/>
    <property type="project" value="TreeGrafter"/>
</dbReference>
<feature type="domain" description="IclR-ED" evidence="6">
    <location>
        <begin position="92"/>
        <end position="275"/>
    </location>
</feature>
<dbReference type="EMBL" id="QPJK01000004">
    <property type="protein sequence ID" value="RCW71673.1"/>
    <property type="molecule type" value="Genomic_DNA"/>
</dbReference>
<evidence type="ECO:0000256" key="3">
    <source>
        <dbReference type="ARBA" id="ARBA00023163"/>
    </source>
</evidence>
<dbReference type="SUPFAM" id="SSF55781">
    <property type="entry name" value="GAF domain-like"/>
    <property type="match status" value="1"/>
</dbReference>
<evidence type="ECO:0000256" key="1">
    <source>
        <dbReference type="ARBA" id="ARBA00023015"/>
    </source>
</evidence>
<dbReference type="InterPro" id="IPR005471">
    <property type="entry name" value="Tscrpt_reg_IclR_N"/>
</dbReference>
<dbReference type="GO" id="GO:0045892">
    <property type="term" value="P:negative regulation of DNA-templated transcription"/>
    <property type="evidence" value="ECO:0007669"/>
    <property type="project" value="TreeGrafter"/>
</dbReference>
<dbReference type="AlphaFoldDB" id="A0A368XUN8"/>
<evidence type="ECO:0000313" key="8">
    <source>
        <dbReference type="Proteomes" id="UP000252884"/>
    </source>
</evidence>
<dbReference type="PROSITE" id="PS51077">
    <property type="entry name" value="HTH_ICLR"/>
    <property type="match status" value="1"/>
</dbReference>
<organism evidence="7 8">
    <name type="scientific">Pseudorhodoferax soli</name>
    <dbReference type="NCBI Taxonomy" id="545864"/>
    <lineage>
        <taxon>Bacteria</taxon>
        <taxon>Pseudomonadati</taxon>
        <taxon>Pseudomonadota</taxon>
        <taxon>Betaproteobacteria</taxon>
        <taxon>Burkholderiales</taxon>
        <taxon>Comamonadaceae</taxon>
    </lineage>
</organism>
<evidence type="ECO:0000259" key="5">
    <source>
        <dbReference type="PROSITE" id="PS51077"/>
    </source>
</evidence>
<reference evidence="7 8" key="1">
    <citation type="submission" date="2018-07" db="EMBL/GenBank/DDBJ databases">
        <title>Genomic Encyclopedia of Type Strains, Phase IV (KMG-IV): sequencing the most valuable type-strain genomes for metagenomic binning, comparative biology and taxonomic classification.</title>
        <authorList>
            <person name="Goeker M."/>
        </authorList>
    </citation>
    <scope>NUCLEOTIDE SEQUENCE [LARGE SCALE GENOMIC DNA]</scope>
    <source>
        <strain evidence="7 8">DSM 21634</strain>
    </source>
</reference>
<feature type="compositionally biased region" description="Polar residues" evidence="4">
    <location>
        <begin position="1"/>
        <end position="14"/>
    </location>
</feature>
<evidence type="ECO:0000259" key="6">
    <source>
        <dbReference type="PROSITE" id="PS51078"/>
    </source>
</evidence>
<evidence type="ECO:0000256" key="4">
    <source>
        <dbReference type="SAM" id="MobiDB-lite"/>
    </source>
</evidence>
<keyword evidence="8" id="KW-1185">Reference proteome</keyword>
<dbReference type="SMART" id="SM00346">
    <property type="entry name" value="HTH_ICLR"/>
    <property type="match status" value="1"/>
</dbReference>
<comment type="caution">
    <text evidence="7">The sequence shown here is derived from an EMBL/GenBank/DDBJ whole genome shotgun (WGS) entry which is preliminary data.</text>
</comment>
<evidence type="ECO:0000313" key="7">
    <source>
        <dbReference type="EMBL" id="RCW71673.1"/>
    </source>
</evidence>
<name>A0A368XUN8_9BURK</name>
<feature type="domain" description="HTH iclR-type" evidence="5">
    <location>
        <begin position="29"/>
        <end position="91"/>
    </location>
</feature>
<dbReference type="PANTHER" id="PTHR30136:SF33">
    <property type="entry name" value="TRANSCRIPTIONAL REGULATORY PROTEIN"/>
    <property type="match status" value="1"/>
</dbReference>
<dbReference type="Proteomes" id="UP000252884">
    <property type="component" value="Unassembled WGS sequence"/>
</dbReference>
<dbReference type="OrthoDB" id="5401369at2"/>
<accession>A0A368XUN8</accession>
<dbReference type="InterPro" id="IPR036390">
    <property type="entry name" value="WH_DNA-bd_sf"/>
</dbReference>
<dbReference type="GO" id="GO:0003677">
    <property type="term" value="F:DNA binding"/>
    <property type="evidence" value="ECO:0007669"/>
    <property type="project" value="UniProtKB-KW"/>
</dbReference>
<dbReference type="InterPro" id="IPR029016">
    <property type="entry name" value="GAF-like_dom_sf"/>
</dbReference>
<gene>
    <name evidence="7" type="ORF">DES41_104493</name>
</gene>
<protein>
    <submittedName>
        <fullName evidence="7">IclR family transcriptional regulator</fullName>
    </submittedName>
</protein>
<dbReference type="Pfam" id="PF09339">
    <property type="entry name" value="HTH_IclR"/>
    <property type="match status" value="1"/>
</dbReference>
<dbReference type="PROSITE" id="PS51078">
    <property type="entry name" value="ICLR_ED"/>
    <property type="match status" value="1"/>
</dbReference>
<keyword evidence="3" id="KW-0804">Transcription</keyword>
<dbReference type="InterPro" id="IPR014757">
    <property type="entry name" value="Tscrpt_reg_IclR_C"/>
</dbReference>
<dbReference type="Gene3D" id="3.30.450.40">
    <property type="match status" value="1"/>
</dbReference>
<dbReference type="InterPro" id="IPR050707">
    <property type="entry name" value="HTH_MetabolicPath_Reg"/>
</dbReference>
<dbReference type="Pfam" id="PF01614">
    <property type="entry name" value="IclR_C"/>
    <property type="match status" value="1"/>
</dbReference>
<sequence length="291" mass="31839">MATRSKTAVQNTQVPAAPTTRDPQDRHFVTALARGLKVLSCFKSGEERLGNQELAQRCKLPKSTVTRLTHTLTRLDYLHHIEESGRYRLGVAALALGGTTLARLDVKEVSRPLMQALANATSTLVSLGTRDDLAMLYIENCRGYSLVTLRLEIGSRIPLASTAMGRAFLAGAEPALRQGLEDRLRALDPLQWPRLQKGIDQAAADIAAHGYCSSFGDWHAEIHAIAVPLRTGQGLPPMVVNAACPATATSAEMLTRLVQPRLIETVRAIEARLELEGRLLPAYIIRRTIHE</sequence>
<dbReference type="PANTHER" id="PTHR30136">
    <property type="entry name" value="HELIX-TURN-HELIX TRANSCRIPTIONAL REGULATOR, ICLR FAMILY"/>
    <property type="match status" value="1"/>
</dbReference>
<feature type="region of interest" description="Disordered" evidence="4">
    <location>
        <begin position="1"/>
        <end position="24"/>
    </location>
</feature>
<keyword evidence="2" id="KW-0238">DNA-binding</keyword>